<evidence type="ECO:0000313" key="2">
    <source>
        <dbReference type="EMBL" id="CAB9509487.1"/>
    </source>
</evidence>
<evidence type="ECO:0000313" key="3">
    <source>
        <dbReference type="Proteomes" id="UP001153069"/>
    </source>
</evidence>
<proteinExistence type="predicted"/>
<dbReference type="SUPFAM" id="SSF52047">
    <property type="entry name" value="RNI-like"/>
    <property type="match status" value="1"/>
</dbReference>
<dbReference type="InterPro" id="IPR032675">
    <property type="entry name" value="LRR_dom_sf"/>
</dbReference>
<feature type="compositionally biased region" description="Basic residues" evidence="1">
    <location>
        <begin position="307"/>
        <end position="316"/>
    </location>
</feature>
<dbReference type="Gene3D" id="3.80.10.10">
    <property type="entry name" value="Ribonuclease Inhibitor"/>
    <property type="match status" value="1"/>
</dbReference>
<gene>
    <name evidence="2" type="ORF">SEMRO_391_G133220.1</name>
</gene>
<organism evidence="2 3">
    <name type="scientific">Seminavis robusta</name>
    <dbReference type="NCBI Taxonomy" id="568900"/>
    <lineage>
        <taxon>Eukaryota</taxon>
        <taxon>Sar</taxon>
        <taxon>Stramenopiles</taxon>
        <taxon>Ochrophyta</taxon>
        <taxon>Bacillariophyta</taxon>
        <taxon>Bacillariophyceae</taxon>
        <taxon>Bacillariophycidae</taxon>
        <taxon>Naviculales</taxon>
        <taxon>Naviculaceae</taxon>
        <taxon>Seminavis</taxon>
    </lineage>
</organism>
<accession>A0A9N8HE74</accession>
<keyword evidence="3" id="KW-1185">Reference proteome</keyword>
<dbReference type="EMBL" id="CAICTM010000390">
    <property type="protein sequence ID" value="CAB9509487.1"/>
    <property type="molecule type" value="Genomic_DNA"/>
</dbReference>
<comment type="caution">
    <text evidence="2">The sequence shown here is derived from an EMBL/GenBank/DDBJ whole genome shotgun (WGS) entry which is preliminary data.</text>
</comment>
<evidence type="ECO:0000256" key="1">
    <source>
        <dbReference type="SAM" id="MobiDB-lite"/>
    </source>
</evidence>
<name>A0A9N8HE74_9STRA</name>
<dbReference type="AlphaFoldDB" id="A0A9N8HE74"/>
<reference evidence="2" key="1">
    <citation type="submission" date="2020-06" db="EMBL/GenBank/DDBJ databases">
        <authorList>
            <consortium name="Plant Systems Biology data submission"/>
        </authorList>
    </citation>
    <scope>NUCLEOTIDE SEQUENCE</scope>
    <source>
        <strain evidence="2">D6</strain>
    </source>
</reference>
<protein>
    <submittedName>
        <fullName evidence="2">Uncharacterized protein</fullName>
    </submittedName>
</protein>
<sequence length="316" mass="35116">MSTRAVSVAENAAFRKLCERIQRNDEALKLIILIFDPDIYGEEEFAALIAALENNKTIEVARFSFRGLLPPTQVQKLGSFFCHNTTIEELSVHAVANSKHCGEEGVSALVTQLSHNKKALCANLKFTKCAFETVEDKRLVAWALGESASLEGFVLLDKDGLDKETATMYGHAIAANNDIVRVAFYGLHEDALPVITRAMDQNHYLTAAVVSGEKMEGDMAQKCEKEVAHSIAMNKAGRCFLEDSIDRPHDSSIEEFWLAALAKHINDHPVVYSWILDYPDIFLRVVGTGVQQESKWKRKAGLDHKPPTSKKPKTMA</sequence>
<dbReference type="Proteomes" id="UP001153069">
    <property type="component" value="Unassembled WGS sequence"/>
</dbReference>
<feature type="region of interest" description="Disordered" evidence="1">
    <location>
        <begin position="295"/>
        <end position="316"/>
    </location>
</feature>